<protein>
    <submittedName>
        <fullName evidence="1">Uncharacterized protein</fullName>
    </submittedName>
</protein>
<sequence length="152" mass="16747">MSTKDTPILSTTSHVEPASRLHAGLPHKSQKQILRRVLTGTIYSHFPLALDSIRLAAISPLHSEPCPPSPLPANPIFPARSPKSLDQQAYLKAAEWGPKLSHTALAWHNNSGRKKGTSVAYKAMEHRPIHRHYQKFAAPPTDILTLFLSLGL</sequence>
<comment type="caution">
    <text evidence="1">The sequence shown here is derived from an EMBL/GenBank/DDBJ whole genome shotgun (WGS) entry which is preliminary data.</text>
</comment>
<reference evidence="1" key="1">
    <citation type="submission" date="2023-06" db="EMBL/GenBank/DDBJ databases">
        <authorList>
            <consortium name="Lawrence Berkeley National Laboratory"/>
            <person name="Ahrendt S."/>
            <person name="Sahu N."/>
            <person name="Indic B."/>
            <person name="Wong-Bajracharya J."/>
            <person name="Merenyi Z."/>
            <person name="Ke H.-M."/>
            <person name="Monk M."/>
            <person name="Kocsube S."/>
            <person name="Drula E."/>
            <person name="Lipzen A."/>
            <person name="Balint B."/>
            <person name="Henrissat B."/>
            <person name="Andreopoulos B."/>
            <person name="Martin F.M."/>
            <person name="Harder C.B."/>
            <person name="Rigling D."/>
            <person name="Ford K.L."/>
            <person name="Foster G.D."/>
            <person name="Pangilinan J."/>
            <person name="Papanicolaou A."/>
            <person name="Barry K."/>
            <person name="LaButti K."/>
            <person name="Viragh M."/>
            <person name="Koriabine M."/>
            <person name="Yan M."/>
            <person name="Riley R."/>
            <person name="Champramary S."/>
            <person name="Plett K.L."/>
            <person name="Tsai I.J."/>
            <person name="Slot J."/>
            <person name="Sipos G."/>
            <person name="Plett J."/>
            <person name="Nagy L.G."/>
            <person name="Grigoriev I.V."/>
        </authorList>
    </citation>
    <scope>NUCLEOTIDE SEQUENCE</scope>
    <source>
        <strain evidence="1">HWK02</strain>
    </source>
</reference>
<gene>
    <name evidence="1" type="ORF">EDD18DRAFT_1115962</name>
</gene>
<dbReference type="EMBL" id="JAUEPU010000148">
    <property type="protein sequence ID" value="KAK0475591.1"/>
    <property type="molecule type" value="Genomic_DNA"/>
</dbReference>
<organism evidence="1 2">
    <name type="scientific">Armillaria luteobubalina</name>
    <dbReference type="NCBI Taxonomy" id="153913"/>
    <lineage>
        <taxon>Eukaryota</taxon>
        <taxon>Fungi</taxon>
        <taxon>Dikarya</taxon>
        <taxon>Basidiomycota</taxon>
        <taxon>Agaricomycotina</taxon>
        <taxon>Agaricomycetes</taxon>
        <taxon>Agaricomycetidae</taxon>
        <taxon>Agaricales</taxon>
        <taxon>Marasmiineae</taxon>
        <taxon>Physalacriaceae</taxon>
        <taxon>Armillaria</taxon>
    </lineage>
</organism>
<name>A0AA39P130_9AGAR</name>
<proteinExistence type="predicted"/>
<accession>A0AA39P130</accession>
<dbReference type="Proteomes" id="UP001175228">
    <property type="component" value="Unassembled WGS sequence"/>
</dbReference>
<dbReference type="AlphaFoldDB" id="A0AA39P130"/>
<evidence type="ECO:0000313" key="1">
    <source>
        <dbReference type="EMBL" id="KAK0475591.1"/>
    </source>
</evidence>
<evidence type="ECO:0000313" key="2">
    <source>
        <dbReference type="Proteomes" id="UP001175228"/>
    </source>
</evidence>
<keyword evidence="2" id="KW-1185">Reference proteome</keyword>